<dbReference type="EMBL" id="AMQN01019625">
    <property type="status" value="NOT_ANNOTATED_CDS"/>
    <property type="molecule type" value="Genomic_DNA"/>
</dbReference>
<evidence type="ECO:0000313" key="3">
    <source>
        <dbReference type="EMBL" id="ELU12363.1"/>
    </source>
</evidence>
<reference evidence="4" key="3">
    <citation type="submission" date="2015-06" db="UniProtKB">
        <authorList>
            <consortium name="EnsemblMetazoa"/>
        </authorList>
    </citation>
    <scope>IDENTIFICATION</scope>
</reference>
<evidence type="ECO:0000256" key="1">
    <source>
        <dbReference type="SAM" id="SignalP"/>
    </source>
</evidence>
<feature type="chain" id="PRO_5008788594" description="Protein kinase domain-containing protein" evidence="1">
    <location>
        <begin position="21"/>
        <end position="310"/>
    </location>
</feature>
<evidence type="ECO:0000313" key="4">
    <source>
        <dbReference type="EnsemblMetazoa" id="CapteP208818"/>
    </source>
</evidence>
<dbReference type="SUPFAM" id="SSF56112">
    <property type="entry name" value="Protein kinase-like (PK-like)"/>
    <property type="match status" value="1"/>
</dbReference>
<keyword evidence="5" id="KW-1185">Reference proteome</keyword>
<proteinExistence type="predicted"/>
<dbReference type="Gene3D" id="1.10.510.10">
    <property type="entry name" value="Transferase(Phosphotransferase) domain 1"/>
    <property type="match status" value="1"/>
</dbReference>
<dbReference type="HOGENOM" id="CLU_897857_0_0_1"/>
<dbReference type="PROSITE" id="PS50011">
    <property type="entry name" value="PROTEIN_KINASE_DOM"/>
    <property type="match status" value="1"/>
</dbReference>
<evidence type="ECO:0000313" key="5">
    <source>
        <dbReference type="Proteomes" id="UP000014760"/>
    </source>
</evidence>
<dbReference type="InterPro" id="IPR011009">
    <property type="entry name" value="Kinase-like_dom_sf"/>
</dbReference>
<dbReference type="STRING" id="283909.R7V0J6"/>
<dbReference type="GO" id="GO:0004672">
    <property type="term" value="F:protein kinase activity"/>
    <property type="evidence" value="ECO:0007669"/>
    <property type="project" value="InterPro"/>
</dbReference>
<evidence type="ECO:0000259" key="2">
    <source>
        <dbReference type="PROSITE" id="PS50011"/>
    </source>
</evidence>
<dbReference type="InterPro" id="IPR000719">
    <property type="entry name" value="Prot_kinase_dom"/>
</dbReference>
<dbReference type="EMBL" id="KB296035">
    <property type="protein sequence ID" value="ELU12363.1"/>
    <property type="molecule type" value="Genomic_DNA"/>
</dbReference>
<dbReference type="Pfam" id="PF07714">
    <property type="entry name" value="PK_Tyr_Ser-Thr"/>
    <property type="match status" value="1"/>
</dbReference>
<dbReference type="AlphaFoldDB" id="R7V0J6"/>
<name>R7V0J6_CAPTE</name>
<dbReference type="EnsemblMetazoa" id="CapteT208818">
    <property type="protein sequence ID" value="CapteP208818"/>
    <property type="gene ID" value="CapteG208818"/>
</dbReference>
<accession>R7V0J6</accession>
<dbReference type="EMBL" id="AMQN01019626">
    <property type="status" value="NOT_ANNOTATED_CDS"/>
    <property type="molecule type" value="Genomic_DNA"/>
</dbReference>
<keyword evidence="1" id="KW-0732">Signal</keyword>
<feature type="domain" description="Protein kinase" evidence="2">
    <location>
        <begin position="9"/>
        <end position="310"/>
    </location>
</feature>
<organism evidence="3">
    <name type="scientific">Capitella teleta</name>
    <name type="common">Polychaete worm</name>
    <dbReference type="NCBI Taxonomy" id="283909"/>
    <lineage>
        <taxon>Eukaryota</taxon>
        <taxon>Metazoa</taxon>
        <taxon>Spiralia</taxon>
        <taxon>Lophotrochozoa</taxon>
        <taxon>Annelida</taxon>
        <taxon>Polychaeta</taxon>
        <taxon>Sedentaria</taxon>
        <taxon>Scolecida</taxon>
        <taxon>Capitellidae</taxon>
        <taxon>Capitella</taxon>
    </lineage>
</organism>
<dbReference type="InterPro" id="IPR001245">
    <property type="entry name" value="Ser-Thr/Tyr_kinase_cat_dom"/>
</dbReference>
<reference evidence="5" key="1">
    <citation type="submission" date="2012-12" db="EMBL/GenBank/DDBJ databases">
        <authorList>
            <person name="Hellsten U."/>
            <person name="Grimwood J."/>
            <person name="Chapman J.A."/>
            <person name="Shapiro H."/>
            <person name="Aerts A."/>
            <person name="Otillar R.P."/>
            <person name="Terry A.Y."/>
            <person name="Boore J.L."/>
            <person name="Simakov O."/>
            <person name="Marletaz F."/>
            <person name="Cho S.-J."/>
            <person name="Edsinger-Gonzales E."/>
            <person name="Havlak P."/>
            <person name="Kuo D.-H."/>
            <person name="Larsson T."/>
            <person name="Lv J."/>
            <person name="Arendt D."/>
            <person name="Savage R."/>
            <person name="Osoegawa K."/>
            <person name="de Jong P."/>
            <person name="Lindberg D.R."/>
            <person name="Seaver E.C."/>
            <person name="Weisblat D.A."/>
            <person name="Putnam N.H."/>
            <person name="Grigoriev I.V."/>
            <person name="Rokhsar D.S."/>
        </authorList>
    </citation>
    <scope>NUCLEOTIDE SEQUENCE</scope>
    <source>
        <strain evidence="5">I ESC-2004</strain>
    </source>
</reference>
<sequence length="310" mass="34426">MASWCFLLFSSVCVFGSGHAQVIQSTPGLVKVHKGDDVDLNWTTAEEITSAVAHHFYHTSSVVENRLMVVQNGFTFPLNECLDKGCQHLIGTHTSGIRIPGISASDAKSKYIINLQGGGINLQYGDAVIYVYEFRQPVFKHPALLLSDHLKQDKGIYENVTPKSQQMYQNALTVRPDMQSIFIGISNGLAQLHEVGALVYGLNTESVFIHEENGRLIAKLSSFSEASLVRQRDRLDFEMGERDVRRLAPETIDSLEHTCKSDVWVMAILFWEAISGCEPYKAYADDNDEAEAAIVGGLKLEKPMQCAPKM</sequence>
<dbReference type="Proteomes" id="UP000014760">
    <property type="component" value="Unassembled WGS sequence"/>
</dbReference>
<feature type="signal peptide" evidence="1">
    <location>
        <begin position="1"/>
        <end position="20"/>
    </location>
</feature>
<reference evidence="3 5" key="2">
    <citation type="journal article" date="2013" name="Nature">
        <title>Insights into bilaterian evolution from three spiralian genomes.</title>
        <authorList>
            <person name="Simakov O."/>
            <person name="Marletaz F."/>
            <person name="Cho S.J."/>
            <person name="Edsinger-Gonzales E."/>
            <person name="Havlak P."/>
            <person name="Hellsten U."/>
            <person name="Kuo D.H."/>
            <person name="Larsson T."/>
            <person name="Lv J."/>
            <person name="Arendt D."/>
            <person name="Savage R."/>
            <person name="Osoegawa K."/>
            <person name="de Jong P."/>
            <person name="Grimwood J."/>
            <person name="Chapman J.A."/>
            <person name="Shapiro H."/>
            <person name="Aerts A."/>
            <person name="Otillar R.P."/>
            <person name="Terry A.Y."/>
            <person name="Boore J.L."/>
            <person name="Grigoriev I.V."/>
            <person name="Lindberg D.R."/>
            <person name="Seaver E.C."/>
            <person name="Weisblat D.A."/>
            <person name="Putnam N.H."/>
            <person name="Rokhsar D.S."/>
        </authorList>
    </citation>
    <scope>NUCLEOTIDE SEQUENCE</scope>
    <source>
        <strain evidence="3 5">I ESC-2004</strain>
    </source>
</reference>
<gene>
    <name evidence="3" type="ORF">CAPTEDRAFT_208818</name>
</gene>
<dbReference type="GO" id="GO:0005524">
    <property type="term" value="F:ATP binding"/>
    <property type="evidence" value="ECO:0007669"/>
    <property type="project" value="InterPro"/>
</dbReference>
<protein>
    <recommendedName>
        <fullName evidence="2">Protein kinase domain-containing protein</fullName>
    </recommendedName>
</protein>